<keyword evidence="3 5" id="KW-0067">ATP-binding</keyword>
<keyword evidence="6" id="KW-1185">Reference proteome</keyword>
<dbReference type="InterPro" id="IPR003593">
    <property type="entry name" value="AAA+_ATPase"/>
</dbReference>
<evidence type="ECO:0000259" key="4">
    <source>
        <dbReference type="PROSITE" id="PS50893"/>
    </source>
</evidence>
<dbReference type="Proteomes" id="UP000599312">
    <property type="component" value="Unassembled WGS sequence"/>
</dbReference>
<gene>
    <name evidence="5" type="ORF">I2H38_15880</name>
</gene>
<dbReference type="CDD" id="cd03219">
    <property type="entry name" value="ABC_Mj1267_LivG_branched"/>
    <property type="match status" value="1"/>
</dbReference>
<dbReference type="InterPro" id="IPR003439">
    <property type="entry name" value="ABC_transporter-like_ATP-bd"/>
</dbReference>
<dbReference type="GO" id="GO:0016887">
    <property type="term" value="F:ATP hydrolysis activity"/>
    <property type="evidence" value="ECO:0007669"/>
    <property type="project" value="InterPro"/>
</dbReference>
<evidence type="ECO:0000256" key="3">
    <source>
        <dbReference type="ARBA" id="ARBA00022840"/>
    </source>
</evidence>
<dbReference type="EMBL" id="JADQDO010000008">
    <property type="protein sequence ID" value="MBF9234854.1"/>
    <property type="molecule type" value="Genomic_DNA"/>
</dbReference>
<dbReference type="GO" id="GO:0005524">
    <property type="term" value="F:ATP binding"/>
    <property type="evidence" value="ECO:0007669"/>
    <property type="project" value="UniProtKB-KW"/>
</dbReference>
<dbReference type="RefSeq" id="WP_196272838.1">
    <property type="nucleotide sequence ID" value="NZ_JADQDO010000008.1"/>
</dbReference>
<accession>A0A931BU95</accession>
<evidence type="ECO:0000256" key="2">
    <source>
        <dbReference type="ARBA" id="ARBA00022741"/>
    </source>
</evidence>
<organism evidence="5 6">
    <name type="scientific">Microvirga alba</name>
    <dbReference type="NCBI Taxonomy" id="2791025"/>
    <lineage>
        <taxon>Bacteria</taxon>
        <taxon>Pseudomonadati</taxon>
        <taxon>Pseudomonadota</taxon>
        <taxon>Alphaproteobacteria</taxon>
        <taxon>Hyphomicrobiales</taxon>
        <taxon>Methylobacteriaceae</taxon>
        <taxon>Microvirga</taxon>
    </lineage>
</organism>
<dbReference type="Gene3D" id="3.40.50.300">
    <property type="entry name" value="P-loop containing nucleotide triphosphate hydrolases"/>
    <property type="match status" value="1"/>
</dbReference>
<feature type="domain" description="ABC transporter" evidence="4">
    <location>
        <begin position="6"/>
        <end position="247"/>
    </location>
</feature>
<protein>
    <submittedName>
        <fullName evidence="5">ABC transporter ATP-binding protein</fullName>
    </submittedName>
</protein>
<dbReference type="InterPro" id="IPR027417">
    <property type="entry name" value="P-loop_NTPase"/>
</dbReference>
<dbReference type="AlphaFoldDB" id="A0A931BU95"/>
<dbReference type="GO" id="GO:0005886">
    <property type="term" value="C:plasma membrane"/>
    <property type="evidence" value="ECO:0007669"/>
    <property type="project" value="TreeGrafter"/>
</dbReference>
<name>A0A931BU95_9HYPH</name>
<dbReference type="SMART" id="SM00382">
    <property type="entry name" value="AAA"/>
    <property type="match status" value="1"/>
</dbReference>
<dbReference type="InterPro" id="IPR051120">
    <property type="entry name" value="ABC_AA/LPS_Transport"/>
</dbReference>
<proteinExistence type="predicted"/>
<comment type="caution">
    <text evidence="5">The sequence shown here is derived from an EMBL/GenBank/DDBJ whole genome shotgun (WGS) entry which is preliminary data.</text>
</comment>
<keyword evidence="1" id="KW-0813">Transport</keyword>
<dbReference type="PROSITE" id="PS50893">
    <property type="entry name" value="ABC_TRANSPORTER_2"/>
    <property type="match status" value="1"/>
</dbReference>
<dbReference type="PANTHER" id="PTHR45772">
    <property type="entry name" value="CONSERVED COMPONENT OF ABC TRANSPORTER FOR NATURAL AMINO ACIDS-RELATED"/>
    <property type="match status" value="1"/>
</dbReference>
<dbReference type="Pfam" id="PF00005">
    <property type="entry name" value="ABC_tran"/>
    <property type="match status" value="1"/>
</dbReference>
<evidence type="ECO:0000313" key="5">
    <source>
        <dbReference type="EMBL" id="MBF9234854.1"/>
    </source>
</evidence>
<keyword evidence="2" id="KW-0547">Nucleotide-binding</keyword>
<dbReference type="SUPFAM" id="SSF52540">
    <property type="entry name" value="P-loop containing nucleoside triphosphate hydrolases"/>
    <property type="match status" value="1"/>
</dbReference>
<dbReference type="PANTHER" id="PTHR45772:SF2">
    <property type="entry name" value="ABC TRANSPORTER ATP-BINDING PROTEIN"/>
    <property type="match status" value="1"/>
</dbReference>
<reference evidence="5" key="1">
    <citation type="submission" date="2020-11" db="EMBL/GenBank/DDBJ databases">
        <authorList>
            <person name="Kim M.K."/>
        </authorList>
    </citation>
    <scope>NUCLEOTIDE SEQUENCE</scope>
    <source>
        <strain evidence="5">BT350</strain>
    </source>
</reference>
<evidence type="ECO:0000256" key="1">
    <source>
        <dbReference type="ARBA" id="ARBA00022448"/>
    </source>
</evidence>
<sequence length="251" mass="27087">MTEPVLQLRALTKSYGGLIVTDNVDLNVLPNEVHALIGPNGAGKSTLIAQIFGEITPDKGAVLWCGEEITRIPVHQRVRKGLARSFQVTSVLPEFTALDNVRLATLASASSNPSAFEVAAANLTATERAQTCLERVGLATRSNARAEALSYGERRHLELAMALALEPRLMLLDEPMAGVGSDESHSLTAVLRDLRQSCAILLVEHDMDVVFALADRVSVLVAGRIVASGSPAEVHEDHEVKRAYFGEEDVW</sequence>
<evidence type="ECO:0000313" key="6">
    <source>
        <dbReference type="Proteomes" id="UP000599312"/>
    </source>
</evidence>